<reference evidence="1 2" key="1">
    <citation type="submission" date="2016-10" db="EMBL/GenBank/DDBJ databases">
        <authorList>
            <person name="Varghese N."/>
            <person name="Submissions S."/>
        </authorList>
    </citation>
    <scope>NUCLEOTIDE SEQUENCE [LARGE SCALE GENOMIC DNA]</scope>
    <source>
        <strain evidence="1 2">PDC82</strain>
    </source>
</reference>
<organism evidence="1 2">
    <name type="scientific">Agrobacterium fabrum</name>
    <dbReference type="NCBI Taxonomy" id="1176649"/>
    <lineage>
        <taxon>Bacteria</taxon>
        <taxon>Pseudomonadati</taxon>
        <taxon>Pseudomonadota</taxon>
        <taxon>Alphaproteobacteria</taxon>
        <taxon>Hyphomicrobiales</taxon>
        <taxon>Rhizobiaceae</taxon>
        <taxon>Rhizobium/Agrobacterium group</taxon>
        <taxon>Agrobacterium</taxon>
        <taxon>Agrobacterium tumefaciens complex</taxon>
    </lineage>
</organism>
<protein>
    <submittedName>
        <fullName evidence="1">Uncharacterized protein</fullName>
    </submittedName>
</protein>
<dbReference type="EMBL" id="FNEW01000007">
    <property type="protein sequence ID" value="SDK33155.1"/>
    <property type="molecule type" value="Genomic_DNA"/>
</dbReference>
<evidence type="ECO:0000313" key="1">
    <source>
        <dbReference type="EMBL" id="SDK33155.1"/>
    </source>
</evidence>
<dbReference type="InterPro" id="IPR027417">
    <property type="entry name" value="P-loop_NTPase"/>
</dbReference>
<name>A0A7Z7BRV5_9HYPH</name>
<proteinExistence type="predicted"/>
<dbReference type="Proteomes" id="UP000198917">
    <property type="component" value="Unassembled WGS sequence"/>
</dbReference>
<dbReference type="RefSeq" id="WP_092734550.1">
    <property type="nucleotide sequence ID" value="NZ_FNEW01000007.1"/>
</dbReference>
<sequence>MFEVKPAQIEALDSMELVLLLKGLLHAEALASGLQLASVMVPLQITVADGGEDGRMAWTGGVDATDFLPSRSNFFQCKASKIGRNGWKKECWAKSTHKKGVKKALTPALLSIIAGGGSYLGFTIEALTGEKRDEYVKAIEEGIVEAGGDPKKLSAIRLYDANTIASWAERHPSVAIWLAEKGSGQSLAGYLTVDGWGTRSDFAKIDYVVDAGDRYLIGAKKERDPTGAENRVDAAKASARIFEHLAESGRLVRIVGASGLGKSRFVYEALRASGTQIGEVFKSSAIFADYNVVAASLLGVATRLAESGNQTLLVVDECPRDIAIKLAEIAGSVGSQLRMITIDTDDRPLEDGRVLQISLVPSDKVLVETILRKRNPALDSDAVARLSEIFGGFPRFAVLATEEGGNGELADVETIADVVDRILKGAGIVGEAEVRALQSLAMFERIGVEADQGPAQLDIVAERLGRMTGDEMYEHLARAKSRFLVGQNGNDFSAQPTPVANHLASRLIGILRPSLLDRLMAEATDDLLLALFGRWRHLDALPIVIETSSRFIRDQLSDTEAILSERGCAAIDALVHLVPDRVADLLRFTVLPLSDDALQLSIDARRSLVEALSKLAFRTHSFAIAARLLLRLAANETEEWANNATGLFKQLFQLELSGTEVPPAERFFVLDEGLERADPATLGICVDALSSVFTRDYIRYGDSGRIGAGPPLVDWFPTTWDEVHEFYREGLNRLIHIRQKHPEFAKRCEDILTRASRRMLNTSLYEEFGERLVAIAIEKGFWPEAVESVGDWLYFDRKGSPPERSNYVRTLYDRLFPAALVDRAIVFTKFWRSDIRDPDAIYRQGDNDFDYSERAAREIARQIASNESQVLEAIRRMTPLDLKSVYPFAEELGYRAANKGEAFEVTLDIVATNATGLSLLRGLLAGIDRADKKLADDCLQKALATLESETAVVGLYTALAMNNERLERVIIDVKACRVAPGYWTVLSHGRGLDELDLDDVARLLEPLSSQGGDGAWAALEIAMMYRYGKAIDPAKARYVATLLTNPLLLEHSRGSQRDGHTFEDLLKRVRSTIGTDAALADRLAAQIVSLAGSKNYELFSALDDAMRTVVAILREDAPVVLWSHISHFYESSTPIERNRLKRLIGPSSERFDGSETREAGTLFGVPEEVVFQWADASAERSALLIDFYPIFAEGKEKEFVWHPALEKIAERYGKSKAFLAALSQRLRPSSWSGSIIPILEVHLAPLRSWADHPVKAVSLWAKSELRSLERRIEVERQHESA</sequence>
<dbReference type="SUPFAM" id="SSF52540">
    <property type="entry name" value="P-loop containing nucleoside triphosphate hydrolases"/>
    <property type="match status" value="1"/>
</dbReference>
<comment type="caution">
    <text evidence="1">The sequence shown here is derived from an EMBL/GenBank/DDBJ whole genome shotgun (WGS) entry which is preliminary data.</text>
</comment>
<gene>
    <name evidence="1" type="ORF">SAMN05428983_4610</name>
</gene>
<evidence type="ECO:0000313" key="2">
    <source>
        <dbReference type="Proteomes" id="UP000198917"/>
    </source>
</evidence>
<accession>A0A7Z7BRV5</accession>